<accession>A0ABR3G8A2</accession>
<evidence type="ECO:0000313" key="1">
    <source>
        <dbReference type="EMBL" id="KAL0632175.1"/>
    </source>
</evidence>
<name>A0ABR3G8A2_9PEZI</name>
<comment type="caution">
    <text evidence="1">The sequence shown here is derived from an EMBL/GenBank/DDBJ whole genome shotgun (WGS) entry which is preliminary data.</text>
</comment>
<dbReference type="Proteomes" id="UP001447188">
    <property type="component" value="Unassembled WGS sequence"/>
</dbReference>
<sequence length="153" mass="16344">MGSTLSIVNDLKYSCLVTVMTAGGGFVVDQDTVTAGNTKKFDLGKVWYDLKFELQNPSGTLTQTMTVYMGNDVTLALSGVFGPGTVGKRLYNGEDTAKGILSKNELALYLSAGGKEGDHIDRMIEIAKKHKLIGHRSLVPIDSSVKAIEVGSD</sequence>
<evidence type="ECO:0000313" key="2">
    <source>
        <dbReference type="Proteomes" id="UP001447188"/>
    </source>
</evidence>
<keyword evidence="2" id="KW-1185">Reference proteome</keyword>
<reference evidence="1 2" key="1">
    <citation type="submission" date="2024-02" db="EMBL/GenBank/DDBJ databases">
        <title>Discinaceae phylogenomics.</title>
        <authorList>
            <person name="Dirks A.C."/>
            <person name="James T.Y."/>
        </authorList>
    </citation>
    <scope>NUCLEOTIDE SEQUENCE [LARGE SCALE GENOMIC DNA]</scope>
    <source>
        <strain evidence="1 2">ACD0624</strain>
    </source>
</reference>
<protein>
    <submittedName>
        <fullName evidence="1">Uncharacterized protein</fullName>
    </submittedName>
</protein>
<dbReference type="EMBL" id="JBBBZM010000183">
    <property type="protein sequence ID" value="KAL0632175.1"/>
    <property type="molecule type" value="Genomic_DNA"/>
</dbReference>
<proteinExistence type="predicted"/>
<gene>
    <name evidence="1" type="ORF">Q9L58_008968</name>
</gene>
<organism evidence="1 2">
    <name type="scientific">Discina gigas</name>
    <dbReference type="NCBI Taxonomy" id="1032678"/>
    <lineage>
        <taxon>Eukaryota</taxon>
        <taxon>Fungi</taxon>
        <taxon>Dikarya</taxon>
        <taxon>Ascomycota</taxon>
        <taxon>Pezizomycotina</taxon>
        <taxon>Pezizomycetes</taxon>
        <taxon>Pezizales</taxon>
        <taxon>Discinaceae</taxon>
        <taxon>Discina</taxon>
    </lineage>
</organism>